<evidence type="ECO:0000256" key="8">
    <source>
        <dbReference type="ARBA" id="ARBA00022989"/>
    </source>
</evidence>
<evidence type="ECO:0000256" key="3">
    <source>
        <dbReference type="ARBA" id="ARBA00009105"/>
    </source>
</evidence>
<comment type="pathway">
    <text evidence="2">Protein modification; protein glycosylation.</text>
</comment>
<dbReference type="GO" id="GO:0000033">
    <property type="term" value="F:alpha-1,3-mannosyltransferase activity"/>
    <property type="evidence" value="ECO:0007669"/>
    <property type="project" value="TreeGrafter"/>
</dbReference>
<dbReference type="EMBL" id="JAGSYN010000096">
    <property type="protein sequence ID" value="KAG7664375.1"/>
    <property type="molecule type" value="Genomic_DNA"/>
</dbReference>
<evidence type="ECO:0000256" key="5">
    <source>
        <dbReference type="ARBA" id="ARBA00022679"/>
    </source>
</evidence>
<accession>A0A8J5QZ70</accession>
<dbReference type="GeneID" id="73468917"/>
<dbReference type="PANTHER" id="PTHR31392:SF1">
    <property type="entry name" value="ALPHA-1,3-MANNOSYLTRANSFERASE MNN1-RELATED"/>
    <property type="match status" value="1"/>
</dbReference>
<evidence type="ECO:0000256" key="4">
    <source>
        <dbReference type="ARBA" id="ARBA00022676"/>
    </source>
</evidence>
<reference evidence="13 14" key="1">
    <citation type="journal article" date="2021" name="DNA Res.">
        <title>Genome analysis of Candida subhashii reveals its hybrid nature and dual mitochondrial genome conformations.</title>
        <authorList>
            <person name="Mixao V."/>
            <person name="Hegedusova E."/>
            <person name="Saus E."/>
            <person name="Pryszcz L.P."/>
            <person name="Cillingova A."/>
            <person name="Nosek J."/>
            <person name="Gabaldon T."/>
        </authorList>
    </citation>
    <scope>NUCLEOTIDE SEQUENCE [LARGE SCALE GENOMIC DNA]</scope>
    <source>
        <strain evidence="13 14">CBS 10753</strain>
    </source>
</reference>
<dbReference type="AlphaFoldDB" id="A0A8J5QZ70"/>
<dbReference type="GO" id="GO:0000139">
    <property type="term" value="C:Golgi membrane"/>
    <property type="evidence" value="ECO:0007669"/>
    <property type="project" value="UniProtKB-SubCell"/>
</dbReference>
<evidence type="ECO:0008006" key="15">
    <source>
        <dbReference type="Google" id="ProtNLM"/>
    </source>
</evidence>
<keyword evidence="10 12" id="KW-0472">Membrane</keyword>
<keyword evidence="4" id="KW-0328">Glycosyltransferase</keyword>
<evidence type="ECO:0000313" key="13">
    <source>
        <dbReference type="EMBL" id="KAG7664375.1"/>
    </source>
</evidence>
<comment type="similarity">
    <text evidence="3">Belongs to the MNN1/MNT family.</text>
</comment>
<proteinExistence type="inferred from homology"/>
<dbReference type="PANTHER" id="PTHR31392">
    <property type="entry name" value="ALPHA-1,3-MANNOSYLTRANSFERASE MNN1-RELATED"/>
    <property type="match status" value="1"/>
</dbReference>
<keyword evidence="8 12" id="KW-1133">Transmembrane helix</keyword>
<keyword evidence="9" id="KW-0333">Golgi apparatus</keyword>
<evidence type="ECO:0000256" key="11">
    <source>
        <dbReference type="ARBA" id="ARBA00023180"/>
    </source>
</evidence>
<sequence length="742" mass="86656">MYGTILVKRKLNKVIVVATIFWFFTIVYYVWNDSIESIKQSVYDSYSNYNNNDSQGYVPATVEQEEHEETKSNYTSDPLMTYLFSQNIDVRDIPDQPSSIYTKVFSEHSVSSIIGNLNFDERCVIYFKSLVTQDQNWHFTPNNWDKLFEDGQFDHFKEKYLEKLKKEFKHEEGDESYESEFQNYLLGKYEDYKTSIIEQHLIDHLAAVRIFNKCYISNDDQTQIKQTNKFINTQRKQIQYPDGFSHTELEKLHAFDVDSVLESRVYPWLSFENPTYEHWTGDIYYHPPDMTRPKHIQKRKYSKSSFLKQFQNSCNGKGIVLTIPESHIDTTIRLISLLRALNNQLPIQIIYDNLSKSGKQQLINAAREDFVVLPQSFKKVAKHFPSDYKTHGLPKQDIWFVNVANAIHVNYRDKFQTWYSKFLATLFNSFNEFILMDDDTVLLQNPEYFFDIAGYKQSGAYFYKDRTGYDGRGKDQLDLFKKLSPSLVDSVMFNMPLITNHTLSLNTFKNGLYHLQESGVVVINRDTHFTALLMILQLNQIDYLRDRVLGDKELFWLGFVIAGDESFEFNNNHAASIGLVTPHPEERHRPDGSSHRSVEICSPHPGHIDNDNHTLAWINSGFRFCHSAHEIDYEHEVQIGRLLKSITQAFELEKLYESPLRINHAVVPAFDGRDHPNNQDEPDYGWLMDGGYCKGYMWCGYSSIGGTTNDDTNNSLDGLLVEFEDWEKDLFTYYGDIWVGLE</sequence>
<dbReference type="InterPro" id="IPR022751">
    <property type="entry name" value="Alpha_mannosyltransferase"/>
</dbReference>
<dbReference type="Pfam" id="PF11051">
    <property type="entry name" value="Mannosyl_trans3"/>
    <property type="match status" value="1"/>
</dbReference>
<dbReference type="UniPathway" id="UPA00378"/>
<evidence type="ECO:0000256" key="10">
    <source>
        <dbReference type="ARBA" id="ARBA00023136"/>
    </source>
</evidence>
<evidence type="ECO:0000256" key="2">
    <source>
        <dbReference type="ARBA" id="ARBA00004922"/>
    </source>
</evidence>
<evidence type="ECO:0000256" key="6">
    <source>
        <dbReference type="ARBA" id="ARBA00022692"/>
    </source>
</evidence>
<dbReference type="Proteomes" id="UP000694255">
    <property type="component" value="Unassembled WGS sequence"/>
</dbReference>
<comment type="subcellular location">
    <subcellularLocation>
        <location evidence="1">Golgi apparatus membrane</location>
        <topology evidence="1">Single-pass type II membrane protein</topology>
    </subcellularLocation>
</comment>
<keyword evidence="11" id="KW-0325">Glycoprotein</keyword>
<organism evidence="13 14">
    <name type="scientific">[Candida] subhashii</name>
    <dbReference type="NCBI Taxonomy" id="561895"/>
    <lineage>
        <taxon>Eukaryota</taxon>
        <taxon>Fungi</taxon>
        <taxon>Dikarya</taxon>
        <taxon>Ascomycota</taxon>
        <taxon>Saccharomycotina</taxon>
        <taxon>Pichiomycetes</taxon>
        <taxon>Debaryomycetaceae</taxon>
        <taxon>Spathaspora</taxon>
    </lineage>
</organism>
<dbReference type="OrthoDB" id="430354at2759"/>
<keyword evidence="7" id="KW-0735">Signal-anchor</keyword>
<evidence type="ECO:0000256" key="7">
    <source>
        <dbReference type="ARBA" id="ARBA00022968"/>
    </source>
</evidence>
<dbReference type="GO" id="GO:0006493">
    <property type="term" value="P:protein O-linked glycosylation"/>
    <property type="evidence" value="ECO:0007669"/>
    <property type="project" value="TreeGrafter"/>
</dbReference>
<keyword evidence="6 12" id="KW-0812">Transmembrane</keyword>
<keyword evidence="5" id="KW-0808">Transferase</keyword>
<evidence type="ECO:0000256" key="1">
    <source>
        <dbReference type="ARBA" id="ARBA00004323"/>
    </source>
</evidence>
<protein>
    <recommendedName>
        <fullName evidence="15">Alpha-1,3-mannosyltransferase</fullName>
    </recommendedName>
</protein>
<gene>
    <name evidence="13" type="ORF">J8A68_002116</name>
</gene>
<evidence type="ECO:0000256" key="9">
    <source>
        <dbReference type="ARBA" id="ARBA00023034"/>
    </source>
</evidence>
<feature type="transmembrane region" description="Helical" evidence="12">
    <location>
        <begin position="12"/>
        <end position="31"/>
    </location>
</feature>
<dbReference type="RefSeq" id="XP_049264607.1">
    <property type="nucleotide sequence ID" value="XM_049405833.1"/>
</dbReference>
<evidence type="ECO:0000313" key="14">
    <source>
        <dbReference type="Proteomes" id="UP000694255"/>
    </source>
</evidence>
<evidence type="ECO:0000256" key="12">
    <source>
        <dbReference type="SAM" id="Phobius"/>
    </source>
</evidence>
<comment type="caution">
    <text evidence="13">The sequence shown here is derived from an EMBL/GenBank/DDBJ whole genome shotgun (WGS) entry which is preliminary data.</text>
</comment>
<keyword evidence="14" id="KW-1185">Reference proteome</keyword>
<name>A0A8J5QZ70_9ASCO</name>